<evidence type="ECO:0000256" key="1">
    <source>
        <dbReference type="SAM" id="MobiDB-lite"/>
    </source>
</evidence>
<dbReference type="KEGG" id="htr:EPV75_07480"/>
<dbReference type="EMBL" id="CP035033">
    <property type="protein sequence ID" value="QAB15516.1"/>
    <property type="molecule type" value="Genomic_DNA"/>
</dbReference>
<evidence type="ECO:0000313" key="3">
    <source>
        <dbReference type="EMBL" id="QAB15516.1"/>
    </source>
</evidence>
<keyword evidence="4" id="KW-1185">Reference proteome</keyword>
<dbReference type="RefSeq" id="WP_029938270.1">
    <property type="nucleotide sequence ID" value="NZ_CP035033.1"/>
</dbReference>
<organism evidence="3 4">
    <name type="scientific">Hydrogenovibrio thermophilus</name>
    <dbReference type="NCBI Taxonomy" id="265883"/>
    <lineage>
        <taxon>Bacteria</taxon>
        <taxon>Pseudomonadati</taxon>
        <taxon>Pseudomonadota</taxon>
        <taxon>Gammaproteobacteria</taxon>
        <taxon>Thiotrichales</taxon>
        <taxon>Piscirickettsiaceae</taxon>
        <taxon>Hydrogenovibrio</taxon>
    </lineage>
</organism>
<name>A0A410H3N4_9GAMM</name>
<gene>
    <name evidence="3" type="ORF">EPV75_07480</name>
</gene>
<keyword evidence="2" id="KW-0732">Signal</keyword>
<dbReference type="Proteomes" id="UP000285478">
    <property type="component" value="Chromosome"/>
</dbReference>
<feature type="region of interest" description="Disordered" evidence="1">
    <location>
        <begin position="70"/>
        <end position="89"/>
    </location>
</feature>
<reference evidence="3 4" key="1">
    <citation type="journal article" date="2018" name="Environ. Microbiol.">
        <title>Genomes of ubiquitous marine and hypersaline Hydrogenovibrio, Thiomicrorhabdus and Thiomicrospira spp. encode a diversity of mechanisms to sustain chemolithoautotrophy in heterogeneous environments.</title>
        <authorList>
            <person name="Scott K.M."/>
            <person name="Williams J."/>
            <person name="Porter C.M.B."/>
            <person name="Russel S."/>
            <person name="Harmer T.L."/>
            <person name="Paul J.H."/>
            <person name="Antonen K.M."/>
            <person name="Bridges M.K."/>
            <person name="Camper G.J."/>
            <person name="Campla C.K."/>
            <person name="Casella L.G."/>
            <person name="Chase E."/>
            <person name="Conrad J.W."/>
            <person name="Cruz M.C."/>
            <person name="Dunlap D.S."/>
            <person name="Duran L."/>
            <person name="Fahsbender E.M."/>
            <person name="Goldsmith D.B."/>
            <person name="Keeley R.F."/>
            <person name="Kondoff M.R."/>
            <person name="Kussy B.I."/>
            <person name="Lane M.K."/>
            <person name="Lawler S."/>
            <person name="Leigh B.A."/>
            <person name="Lewis C."/>
            <person name="Lostal L.M."/>
            <person name="Marking D."/>
            <person name="Mancera P.A."/>
            <person name="McClenthan E.C."/>
            <person name="McIntyre E.A."/>
            <person name="Mine J.A."/>
            <person name="Modi S."/>
            <person name="Moore B.D."/>
            <person name="Morgan W.A."/>
            <person name="Nelson K.M."/>
            <person name="Nguyen K.N."/>
            <person name="Ogburn N."/>
            <person name="Parrino D.G."/>
            <person name="Pedapudi A.D."/>
            <person name="Pelham R.P."/>
            <person name="Preece A.M."/>
            <person name="Rampersad E.A."/>
            <person name="Richardson J.C."/>
            <person name="Rodgers C.M."/>
            <person name="Schaffer B.L."/>
            <person name="Sheridan N.E."/>
            <person name="Solone M.R."/>
            <person name="Staley Z.R."/>
            <person name="Tabuchi M."/>
            <person name="Waide R.J."/>
            <person name="Wanjugi P.W."/>
            <person name="Young S."/>
            <person name="Clum A."/>
            <person name="Daum C."/>
            <person name="Huntemann M."/>
            <person name="Ivanova N."/>
            <person name="Kyrpides N."/>
            <person name="Mikhailova N."/>
            <person name="Palaniappan K."/>
            <person name="Pillay M."/>
            <person name="Reddy T.B.K."/>
            <person name="Shapiro N."/>
            <person name="Stamatis D."/>
            <person name="Varghese N."/>
            <person name="Woyke T."/>
            <person name="Boden R."/>
            <person name="Freyermuth S.K."/>
            <person name="Kerfeld C.A."/>
        </authorList>
    </citation>
    <scope>NUCLEOTIDE SEQUENCE [LARGE SCALE GENOMIC DNA]</scope>
    <source>
        <strain evidence="3 4">JR-2</strain>
    </source>
</reference>
<evidence type="ECO:0000256" key="2">
    <source>
        <dbReference type="SAM" id="SignalP"/>
    </source>
</evidence>
<proteinExistence type="predicted"/>
<evidence type="ECO:0008006" key="5">
    <source>
        <dbReference type="Google" id="ProtNLM"/>
    </source>
</evidence>
<sequence length="89" mass="9521">MKQLVKLFGLAVLLGASMSAQAGLWGNVKEDAAKAWDGTKENASKVADDGEEAYDEGKDTSLKEIKEEIKEQGAMPVKPKEDEAGIPVD</sequence>
<feature type="chain" id="PRO_5019300684" description="CsbD family protein" evidence="2">
    <location>
        <begin position="23"/>
        <end position="89"/>
    </location>
</feature>
<feature type="region of interest" description="Disordered" evidence="1">
    <location>
        <begin position="38"/>
        <end position="60"/>
    </location>
</feature>
<feature type="signal peptide" evidence="2">
    <location>
        <begin position="1"/>
        <end position="22"/>
    </location>
</feature>
<feature type="compositionally biased region" description="Basic and acidic residues" evidence="1">
    <location>
        <begin position="38"/>
        <end position="48"/>
    </location>
</feature>
<evidence type="ECO:0000313" key="4">
    <source>
        <dbReference type="Proteomes" id="UP000285478"/>
    </source>
</evidence>
<accession>A0A410H3N4</accession>
<dbReference type="AlphaFoldDB" id="A0A410H3N4"/>
<protein>
    <recommendedName>
        <fullName evidence="5">CsbD family protein</fullName>
    </recommendedName>
</protein>